<reference evidence="1 2" key="1">
    <citation type="submission" date="2024-02" db="EMBL/GenBank/DDBJ databases">
        <title>Full genome sequence of Nocardioides kribbensis.</title>
        <authorList>
            <person name="Poletto B.L."/>
            <person name="Silva G."/>
            <person name="Galante D."/>
            <person name="Campos K.R."/>
            <person name="Santos M.B.N."/>
            <person name="Sacchi C.T."/>
        </authorList>
    </citation>
    <scope>NUCLEOTIDE SEQUENCE [LARGE SCALE GENOMIC DNA]</scope>
    <source>
        <strain evidence="1 2">O4R</strain>
    </source>
</reference>
<sequence>MSYPLSRLMSTATAGYGAFALLKPDHLGSAMQAGRSERGGYDVLARTYGVRDLGISAAGALGRSDKVVRTAMLLRIVGDLGDCAILAAKAPDSQVRSKVMAVTLGWAALNTLALVVDGRRAA</sequence>
<dbReference type="EMBL" id="JBEGDP010000010">
    <property type="protein sequence ID" value="MEQ7847697.1"/>
    <property type="molecule type" value="Genomic_DNA"/>
</dbReference>
<proteinExistence type="predicted"/>
<dbReference type="RefSeq" id="WP_251533279.1">
    <property type="nucleotide sequence ID" value="NZ_JBEGDP010000010.1"/>
</dbReference>
<comment type="caution">
    <text evidence="1">The sequence shown here is derived from an EMBL/GenBank/DDBJ whole genome shotgun (WGS) entry which is preliminary data.</text>
</comment>
<keyword evidence="2" id="KW-1185">Reference proteome</keyword>
<dbReference type="Proteomes" id="UP001482520">
    <property type="component" value="Unassembled WGS sequence"/>
</dbReference>
<accession>A0ABV1NYV6</accession>
<name>A0ABV1NYV6_9ACTN</name>
<evidence type="ECO:0000313" key="2">
    <source>
        <dbReference type="Proteomes" id="UP001482520"/>
    </source>
</evidence>
<gene>
    <name evidence="1" type="ORF">V6R90_10435</name>
</gene>
<protein>
    <recommendedName>
        <fullName evidence="3">DUF4267 domain-containing protein</fullName>
    </recommendedName>
</protein>
<organism evidence="1 2">
    <name type="scientific">Nocardioides kribbensis</name>
    <dbReference type="NCBI Taxonomy" id="305517"/>
    <lineage>
        <taxon>Bacteria</taxon>
        <taxon>Bacillati</taxon>
        <taxon>Actinomycetota</taxon>
        <taxon>Actinomycetes</taxon>
        <taxon>Propionibacteriales</taxon>
        <taxon>Nocardioidaceae</taxon>
        <taxon>Nocardioides</taxon>
    </lineage>
</organism>
<evidence type="ECO:0008006" key="3">
    <source>
        <dbReference type="Google" id="ProtNLM"/>
    </source>
</evidence>
<evidence type="ECO:0000313" key="1">
    <source>
        <dbReference type="EMBL" id="MEQ7847697.1"/>
    </source>
</evidence>